<accession>A0ABS1DYR0</accession>
<dbReference type="EMBL" id="NRRU01000048">
    <property type="protein sequence ID" value="MBK1713852.1"/>
    <property type="molecule type" value="Genomic_DNA"/>
</dbReference>
<reference evidence="2" key="1">
    <citation type="submission" date="2017-08" db="EMBL/GenBank/DDBJ databases">
        <authorList>
            <person name="Imhoff J.F."/>
            <person name="Rahn T."/>
            <person name="Kuenzel S."/>
            <person name="Neulinger S.C."/>
        </authorList>
    </citation>
    <scope>NUCLEOTIDE SEQUENCE</scope>
    <source>
        <strain evidence="2">IM 151</strain>
    </source>
</reference>
<proteinExistence type="predicted"/>
<keyword evidence="1" id="KW-0472">Membrane</keyword>
<dbReference type="Proteomes" id="UP001041814">
    <property type="component" value="Unassembled WGS sequence"/>
</dbReference>
<keyword evidence="1" id="KW-1133">Transmembrane helix</keyword>
<keyword evidence="3" id="KW-1185">Reference proteome</keyword>
<feature type="transmembrane region" description="Helical" evidence="1">
    <location>
        <begin position="34"/>
        <end position="53"/>
    </location>
</feature>
<sequence>MTKTALMLARLAGALTLAIGAAHAFGVAGLLQIHMITGTVLVLALWALVFAGYRAAPKLAMLGFTWGLLLPAFGIFQLRLLPGDYHWTMQLLHLLIGLGAMAQAERLGGAIKRREAAAA</sequence>
<comment type="caution">
    <text evidence="2">The sequence shown here is derived from an EMBL/GenBank/DDBJ whole genome shotgun (WGS) entry which is preliminary data.</text>
</comment>
<keyword evidence="1" id="KW-0812">Transmembrane</keyword>
<evidence type="ECO:0000256" key="1">
    <source>
        <dbReference type="SAM" id="Phobius"/>
    </source>
</evidence>
<gene>
    <name evidence="2" type="ORF">CKO43_13810</name>
</gene>
<feature type="transmembrane region" description="Helical" evidence="1">
    <location>
        <begin position="60"/>
        <end position="81"/>
    </location>
</feature>
<protein>
    <submittedName>
        <fullName evidence="2">Uncharacterized protein</fullName>
    </submittedName>
</protein>
<reference evidence="2" key="2">
    <citation type="journal article" date="2020" name="Microorganisms">
        <title>Osmotic Adaptation and Compatible Solute Biosynthesis of Phototrophic Bacteria as Revealed from Genome Analyses.</title>
        <authorList>
            <person name="Imhoff J.F."/>
            <person name="Rahn T."/>
            <person name="Kunzel S."/>
            <person name="Keller A."/>
            <person name="Neulinger S.C."/>
        </authorList>
    </citation>
    <scope>NUCLEOTIDE SEQUENCE</scope>
    <source>
        <strain evidence="2">IM 151</strain>
    </source>
</reference>
<dbReference type="RefSeq" id="WP_200379016.1">
    <property type="nucleotide sequence ID" value="NZ_NRRU01000048.1"/>
</dbReference>
<evidence type="ECO:0000313" key="2">
    <source>
        <dbReference type="EMBL" id="MBK1713852.1"/>
    </source>
</evidence>
<organism evidence="2 3">
    <name type="scientific">Rubrivivax gelatinosus</name>
    <name type="common">Rhodocyclus gelatinosus</name>
    <name type="synonym">Rhodopseudomonas gelatinosa</name>
    <dbReference type="NCBI Taxonomy" id="28068"/>
    <lineage>
        <taxon>Bacteria</taxon>
        <taxon>Pseudomonadati</taxon>
        <taxon>Pseudomonadota</taxon>
        <taxon>Betaproteobacteria</taxon>
        <taxon>Burkholderiales</taxon>
        <taxon>Sphaerotilaceae</taxon>
        <taxon>Rubrivivax</taxon>
    </lineage>
</organism>
<evidence type="ECO:0000313" key="3">
    <source>
        <dbReference type="Proteomes" id="UP001041814"/>
    </source>
</evidence>
<name>A0ABS1DYR0_RUBGE</name>